<evidence type="ECO:0000313" key="2">
    <source>
        <dbReference type="Proteomes" id="UP000232688"/>
    </source>
</evidence>
<dbReference type="VEuPathDB" id="FungiDB:RhiirA1_479944"/>
<dbReference type="Proteomes" id="UP000232688">
    <property type="component" value="Unassembled WGS sequence"/>
</dbReference>
<protein>
    <submittedName>
        <fullName evidence="1">Uncharacterized protein</fullName>
    </submittedName>
</protein>
<reference evidence="1 2" key="1">
    <citation type="submission" date="2017-10" db="EMBL/GenBank/DDBJ databases">
        <title>Extensive intraspecific genome diversity in a model arbuscular mycorrhizal fungus.</title>
        <authorList>
            <person name="Chen E.C.H."/>
            <person name="Morin E."/>
            <person name="Baudet D."/>
            <person name="Noel J."/>
            <person name="Ndikumana S."/>
            <person name="Charron P."/>
            <person name="St-Onge C."/>
            <person name="Giorgi J."/>
            <person name="Grigoriev I.V."/>
            <person name="Roux C."/>
            <person name="Martin F.M."/>
            <person name="Corradi N."/>
        </authorList>
    </citation>
    <scope>NUCLEOTIDE SEQUENCE [LARGE SCALE GENOMIC DNA]</scope>
    <source>
        <strain evidence="1 2">A1</strain>
    </source>
</reference>
<proteinExistence type="predicted"/>
<sequence>MTETNKGRELKKNQNSAHTLHQQVVTLLKAREIFVRNCHLTMSFGSDQNLKNNISKFHTVFLWMLGKAHMSRKNSKHFEKTFINQKAKSPHTFHPFSSWKFLAE</sequence>
<organism evidence="1 2">
    <name type="scientific">Rhizophagus irregularis</name>
    <dbReference type="NCBI Taxonomy" id="588596"/>
    <lineage>
        <taxon>Eukaryota</taxon>
        <taxon>Fungi</taxon>
        <taxon>Fungi incertae sedis</taxon>
        <taxon>Mucoromycota</taxon>
        <taxon>Glomeromycotina</taxon>
        <taxon>Glomeromycetes</taxon>
        <taxon>Glomerales</taxon>
        <taxon>Glomeraceae</taxon>
        <taxon>Rhizophagus</taxon>
    </lineage>
</organism>
<gene>
    <name evidence="1" type="ORF">RhiirA1_479944</name>
</gene>
<dbReference type="AlphaFoldDB" id="A0A2N0QQ03"/>
<evidence type="ECO:0000313" key="1">
    <source>
        <dbReference type="EMBL" id="PKC53135.1"/>
    </source>
</evidence>
<accession>A0A2N0QQ03</accession>
<reference evidence="1 2" key="2">
    <citation type="submission" date="2017-10" db="EMBL/GenBank/DDBJ databases">
        <title>Genome analyses suggest a sexual origin of heterokaryosis in a supposedly ancient asexual fungus.</title>
        <authorList>
            <person name="Corradi N."/>
            <person name="Sedzielewska K."/>
            <person name="Noel J."/>
            <person name="Charron P."/>
            <person name="Farinelli L."/>
            <person name="Marton T."/>
            <person name="Kruger M."/>
            <person name="Pelin A."/>
            <person name="Brachmann A."/>
            <person name="Corradi N."/>
        </authorList>
    </citation>
    <scope>NUCLEOTIDE SEQUENCE [LARGE SCALE GENOMIC DNA]</scope>
    <source>
        <strain evidence="1 2">A1</strain>
    </source>
</reference>
<name>A0A2N0QQ03_9GLOM</name>
<dbReference type="EMBL" id="LLXH01004634">
    <property type="protein sequence ID" value="PKC53135.1"/>
    <property type="molecule type" value="Genomic_DNA"/>
</dbReference>
<comment type="caution">
    <text evidence="1">The sequence shown here is derived from an EMBL/GenBank/DDBJ whole genome shotgun (WGS) entry which is preliminary data.</text>
</comment>